<dbReference type="OMA" id="FICEPIF"/>
<name>A0A284S1A9_ARMOS</name>
<evidence type="ECO:0000313" key="1">
    <source>
        <dbReference type="EMBL" id="SJL14801.1"/>
    </source>
</evidence>
<accession>A0A284S1A9</accession>
<dbReference type="Proteomes" id="UP000219338">
    <property type="component" value="Unassembled WGS sequence"/>
</dbReference>
<evidence type="ECO:0000313" key="2">
    <source>
        <dbReference type="Proteomes" id="UP000219338"/>
    </source>
</evidence>
<dbReference type="AlphaFoldDB" id="A0A284S1A9"/>
<dbReference type="OrthoDB" id="2977329at2759"/>
<gene>
    <name evidence="1" type="ORF">ARMOST_18272</name>
</gene>
<dbReference type="EMBL" id="FUEG01000025">
    <property type="protein sequence ID" value="SJL14801.1"/>
    <property type="molecule type" value="Genomic_DNA"/>
</dbReference>
<proteinExistence type="predicted"/>
<reference evidence="2" key="1">
    <citation type="journal article" date="2017" name="Nat. Ecol. Evol.">
        <title>Genome expansion and lineage-specific genetic innovations in the forest pathogenic fungi Armillaria.</title>
        <authorList>
            <person name="Sipos G."/>
            <person name="Prasanna A.N."/>
            <person name="Walter M.C."/>
            <person name="O'Connor E."/>
            <person name="Balint B."/>
            <person name="Krizsan K."/>
            <person name="Kiss B."/>
            <person name="Hess J."/>
            <person name="Varga T."/>
            <person name="Slot J."/>
            <person name="Riley R."/>
            <person name="Boka B."/>
            <person name="Rigling D."/>
            <person name="Barry K."/>
            <person name="Lee J."/>
            <person name="Mihaltcheva S."/>
            <person name="LaButti K."/>
            <person name="Lipzen A."/>
            <person name="Waldron R."/>
            <person name="Moloney N.M."/>
            <person name="Sperisen C."/>
            <person name="Kredics L."/>
            <person name="Vagvoelgyi C."/>
            <person name="Patrignani A."/>
            <person name="Fitzpatrick D."/>
            <person name="Nagy I."/>
            <person name="Doyle S."/>
            <person name="Anderson J.B."/>
            <person name="Grigoriev I.V."/>
            <person name="Gueldener U."/>
            <person name="Muensterkoetter M."/>
            <person name="Nagy L.G."/>
        </authorList>
    </citation>
    <scope>NUCLEOTIDE SEQUENCE [LARGE SCALE GENOMIC DNA]</scope>
    <source>
        <strain evidence="2">C18/9</strain>
    </source>
</reference>
<keyword evidence="2" id="KW-1185">Reference proteome</keyword>
<organism evidence="1 2">
    <name type="scientific">Armillaria ostoyae</name>
    <name type="common">Armillaria root rot fungus</name>
    <dbReference type="NCBI Taxonomy" id="47428"/>
    <lineage>
        <taxon>Eukaryota</taxon>
        <taxon>Fungi</taxon>
        <taxon>Dikarya</taxon>
        <taxon>Basidiomycota</taxon>
        <taxon>Agaricomycotina</taxon>
        <taxon>Agaricomycetes</taxon>
        <taxon>Agaricomycetidae</taxon>
        <taxon>Agaricales</taxon>
        <taxon>Marasmiineae</taxon>
        <taxon>Physalacriaceae</taxon>
        <taxon>Armillaria</taxon>
    </lineage>
</organism>
<evidence type="ECO:0008006" key="3">
    <source>
        <dbReference type="Google" id="ProtNLM"/>
    </source>
</evidence>
<protein>
    <recommendedName>
        <fullName evidence="3">F-box domain-containing protein</fullName>
    </recommendedName>
</protein>
<sequence>MSCASPIQSSFPIELIEEILDYFDYLPDKDIQRILDCPSEGYKCGRVAVLTSCSLVSRAWLPRSRYHLFGSVRLSPKNHARFLPLVTSPLCSFLNSVRELVLTEEDREETIDYNDPEGDYWIHRVLPNFALSIFPRIRLLTITAARFDYMSKGNFSKMLNHLSGPTTITHLAIRHCMFRKQDQLIQALSSVKSSDCVCLQSPTLRVIPERDDKTQSQILTPTLSPSFSSLMINIDSTQSIVWMARIIPVAGVSLKRLSITLRPDLAATWDYCMDDFYNALNFDRHPNLKTIAFDSLSLGTRADGLEGRMKTSHVPAILRKITTSSIRQVILTLTDTSSSLKDLDDLNSVDWASISEVLSQENYSKLEEVTILGVNSHLIDEAMDIIMDGMKELLEKNLSVNLVLSSSRGPVMIPLLGG</sequence>